<dbReference type="GO" id="GO:0036243">
    <property type="term" value="F:succinate-semialdehyde dehydrogenase (NADP+) activity"/>
    <property type="evidence" value="ECO:0007669"/>
    <property type="project" value="UniProtKB-EC"/>
</dbReference>
<evidence type="ECO:0000256" key="1">
    <source>
        <dbReference type="ARBA" id="ARBA00023002"/>
    </source>
</evidence>
<dbReference type="PANTHER" id="PTHR11699">
    <property type="entry name" value="ALDEHYDE DEHYDROGENASE-RELATED"/>
    <property type="match status" value="1"/>
</dbReference>
<sequence length="499" mass="52307">MTGPLVEGVIVSRNPATGEELARIPATPPDRVAGLVGRAREAQRAWADRLWSARRHSLGRWHAELARRAEVLADAVRAEVGKPQGEAMAAEVVPSLDALRWTLRSAGRVLAPRVGSPGSQRWLLMPPARVERRPIGVVGVIGAWNYPVLLNVPVIAHALAAGNAVVWKPSELSSHCGALIQETIDAAGLPDGLVSIVQGGPAVGSAMVESGVDKVVFTGGLENGRRVLAALGGRGVPAVAELSGFDAAVVLPDAPDAPTMAGLRWSAFLGAGQACMSVKRVFLVGRPAWPWAEAFGRLADGLRLGDPGRADVDVGPMISESARDGFHARVRSALDAGARLIAGGGPVEGPGWAYRPTVLLAEDGDGAPERALEGCFGPVVIVRGVRDDAEAASAVNSSRFGLSASVWGGDRRRARRLADRLDVGVVGINEATSFFALASAPAGGVKASGFGRVHGAEGLREMTAPRTIVSRAIRSPRPQVFPYSGRLERLLKVYRGMFH</sequence>
<dbReference type="Proteomes" id="UP000317835">
    <property type="component" value="Chromosome"/>
</dbReference>
<dbReference type="Pfam" id="PF00171">
    <property type="entry name" value="Aldedh"/>
    <property type="match status" value="1"/>
</dbReference>
<dbReference type="RefSeq" id="WP_231749586.1">
    <property type="nucleotide sequence ID" value="NZ_CP036426.1"/>
</dbReference>
<dbReference type="Gene3D" id="3.40.309.10">
    <property type="entry name" value="Aldehyde Dehydrogenase, Chain A, domain 2"/>
    <property type="match status" value="1"/>
</dbReference>
<evidence type="ECO:0000313" key="4">
    <source>
        <dbReference type="Proteomes" id="UP000317835"/>
    </source>
</evidence>
<gene>
    <name evidence="3" type="primary">gabD2</name>
    <name evidence="3" type="ORF">ElP_18280</name>
</gene>
<dbReference type="Gene3D" id="3.40.605.10">
    <property type="entry name" value="Aldehyde Dehydrogenase, Chain A, domain 1"/>
    <property type="match status" value="1"/>
</dbReference>
<dbReference type="InterPro" id="IPR016161">
    <property type="entry name" value="Ald_DH/histidinol_DH"/>
</dbReference>
<dbReference type="InterPro" id="IPR015590">
    <property type="entry name" value="Aldehyde_DH_dom"/>
</dbReference>
<dbReference type="EMBL" id="CP036426">
    <property type="protein sequence ID" value="QDV33947.1"/>
    <property type="molecule type" value="Genomic_DNA"/>
</dbReference>
<proteinExistence type="predicted"/>
<evidence type="ECO:0000259" key="2">
    <source>
        <dbReference type="Pfam" id="PF00171"/>
    </source>
</evidence>
<reference evidence="3 4" key="1">
    <citation type="submission" date="2019-02" db="EMBL/GenBank/DDBJ databases">
        <title>Deep-cultivation of Planctomycetes and their phenomic and genomic characterization uncovers novel biology.</title>
        <authorList>
            <person name="Wiegand S."/>
            <person name="Jogler M."/>
            <person name="Boedeker C."/>
            <person name="Pinto D."/>
            <person name="Vollmers J."/>
            <person name="Rivas-Marin E."/>
            <person name="Kohn T."/>
            <person name="Peeters S.H."/>
            <person name="Heuer A."/>
            <person name="Rast P."/>
            <person name="Oberbeckmann S."/>
            <person name="Bunk B."/>
            <person name="Jeske O."/>
            <person name="Meyerdierks A."/>
            <person name="Storesund J.E."/>
            <person name="Kallscheuer N."/>
            <person name="Luecker S."/>
            <person name="Lage O.M."/>
            <person name="Pohl T."/>
            <person name="Merkel B.J."/>
            <person name="Hornburger P."/>
            <person name="Mueller R.-W."/>
            <person name="Bruemmer F."/>
            <person name="Labrenz M."/>
            <person name="Spormann A.M."/>
            <person name="Op den Camp H."/>
            <person name="Overmann J."/>
            <person name="Amann R."/>
            <person name="Jetten M.S.M."/>
            <person name="Mascher T."/>
            <person name="Medema M.H."/>
            <person name="Devos D.P."/>
            <person name="Kaster A.-K."/>
            <person name="Ovreas L."/>
            <person name="Rohde M."/>
            <person name="Galperin M.Y."/>
            <person name="Jogler C."/>
        </authorList>
    </citation>
    <scope>NUCLEOTIDE SEQUENCE [LARGE SCALE GENOMIC DNA]</scope>
    <source>
        <strain evidence="3 4">ElP</strain>
    </source>
</reference>
<dbReference type="InterPro" id="IPR016162">
    <property type="entry name" value="Ald_DH_N"/>
</dbReference>
<accession>A0A518GZB8</accession>
<evidence type="ECO:0000313" key="3">
    <source>
        <dbReference type="EMBL" id="QDV33947.1"/>
    </source>
</evidence>
<organism evidence="3 4">
    <name type="scientific">Tautonia plasticadhaerens</name>
    <dbReference type="NCBI Taxonomy" id="2527974"/>
    <lineage>
        <taxon>Bacteria</taxon>
        <taxon>Pseudomonadati</taxon>
        <taxon>Planctomycetota</taxon>
        <taxon>Planctomycetia</taxon>
        <taxon>Isosphaerales</taxon>
        <taxon>Isosphaeraceae</taxon>
        <taxon>Tautonia</taxon>
    </lineage>
</organism>
<keyword evidence="4" id="KW-1185">Reference proteome</keyword>
<name>A0A518GZB8_9BACT</name>
<dbReference type="AlphaFoldDB" id="A0A518GZB8"/>
<dbReference type="InterPro" id="IPR016163">
    <property type="entry name" value="Ald_DH_C"/>
</dbReference>
<feature type="domain" description="Aldehyde dehydrogenase" evidence="2">
    <location>
        <begin position="10"/>
        <end position="468"/>
    </location>
</feature>
<dbReference type="KEGG" id="tpla:ElP_18280"/>
<dbReference type="EC" id="1.2.1.79" evidence="3"/>
<dbReference type="SUPFAM" id="SSF53720">
    <property type="entry name" value="ALDH-like"/>
    <property type="match status" value="1"/>
</dbReference>
<protein>
    <submittedName>
        <fullName evidence="3">Succinate-semialdehyde dehydrogenase [NADP(+)] 2</fullName>
        <ecNumber evidence="3">1.2.1.79</ecNumber>
    </submittedName>
</protein>
<keyword evidence="1 3" id="KW-0560">Oxidoreductase</keyword>